<dbReference type="STRING" id="947033.Lste_3310"/>
<sequence>MKNTLLWSTLFAVLGTQVHAENTQPVTPPQTPSALKQVPATPTPPGQNIPSVHPAAAAPAAPINCEYKISPETKTIDQTLVMKWATKAVTQAFDFNPNNLDTQLQKLQACFTEQGWTGFNTALQKSGNLEAIKSQKLTVSSQVDGQVVITEAKDNQWKINLPLQVVYQNDKEKVTQLLSVDLTIGRKMTGDLGITQMIAAPRGTVTQEKPQSTNPNPSTGAAENPTNAPTTTTTPTATPATTPPTTTTSPTTTTQPTFPAKPAATPTPATPGQPTLPENRSTQPSLPNNNP</sequence>
<feature type="region of interest" description="Disordered" evidence="1">
    <location>
        <begin position="22"/>
        <end position="44"/>
    </location>
</feature>
<comment type="caution">
    <text evidence="3">The sequence shown here is derived from an EMBL/GenBank/DDBJ whole genome shotgun (WGS) entry which is preliminary data.</text>
</comment>
<evidence type="ECO:0000256" key="2">
    <source>
        <dbReference type="SAM" id="SignalP"/>
    </source>
</evidence>
<dbReference type="EMBL" id="LNYY01000021">
    <property type="protein sequence ID" value="KTD67104.1"/>
    <property type="molecule type" value="Genomic_DNA"/>
</dbReference>
<dbReference type="Proteomes" id="UP000054926">
    <property type="component" value="Unassembled WGS sequence"/>
</dbReference>
<feature type="region of interest" description="Disordered" evidence="1">
    <location>
        <begin position="201"/>
        <end position="291"/>
    </location>
</feature>
<evidence type="ECO:0000256" key="1">
    <source>
        <dbReference type="SAM" id="MobiDB-lite"/>
    </source>
</evidence>
<accession>A0A0W0ZD88</accession>
<reference evidence="3 4" key="1">
    <citation type="submission" date="2015-11" db="EMBL/GenBank/DDBJ databases">
        <title>Genomic analysis of 38 Legionella species identifies large and diverse effector repertoires.</title>
        <authorList>
            <person name="Burstein D."/>
            <person name="Amaro F."/>
            <person name="Zusman T."/>
            <person name="Lifshitz Z."/>
            <person name="Cohen O."/>
            <person name="Gilbert J.A."/>
            <person name="Pupko T."/>
            <person name="Shuman H.A."/>
            <person name="Segal G."/>
        </authorList>
    </citation>
    <scope>NUCLEOTIDE SEQUENCE [LARGE SCALE GENOMIC DNA]</scope>
    <source>
        <strain evidence="3 4">IMVS3376</strain>
    </source>
</reference>
<evidence type="ECO:0000313" key="3">
    <source>
        <dbReference type="EMBL" id="KTD67104.1"/>
    </source>
</evidence>
<evidence type="ECO:0000313" key="4">
    <source>
        <dbReference type="Proteomes" id="UP000054926"/>
    </source>
</evidence>
<feature type="chain" id="PRO_5006918505" evidence="2">
    <location>
        <begin position="21"/>
        <end position="291"/>
    </location>
</feature>
<dbReference type="InterPro" id="IPR021055">
    <property type="entry name" value="T4BSS_IcmL/DotI"/>
</dbReference>
<keyword evidence="2" id="KW-0732">Signal</keyword>
<dbReference type="CDD" id="cd16385">
    <property type="entry name" value="IcmL"/>
    <property type="match status" value="1"/>
</dbReference>
<feature type="compositionally biased region" description="Polar residues" evidence="1">
    <location>
        <begin position="276"/>
        <end position="291"/>
    </location>
</feature>
<feature type="compositionally biased region" description="Polar residues" evidence="1">
    <location>
        <begin position="204"/>
        <end position="218"/>
    </location>
</feature>
<organism evidence="3 4">
    <name type="scientific">Legionella steelei</name>
    <dbReference type="NCBI Taxonomy" id="947033"/>
    <lineage>
        <taxon>Bacteria</taxon>
        <taxon>Pseudomonadati</taxon>
        <taxon>Pseudomonadota</taxon>
        <taxon>Gammaproteobacteria</taxon>
        <taxon>Legionellales</taxon>
        <taxon>Legionellaceae</taxon>
        <taxon>Legionella</taxon>
    </lineage>
</organism>
<dbReference type="OrthoDB" id="5653338at2"/>
<dbReference type="RefSeq" id="WP_058512122.1">
    <property type="nucleotide sequence ID" value="NZ_DAIOMV010000002.1"/>
</dbReference>
<keyword evidence="4" id="KW-1185">Reference proteome</keyword>
<gene>
    <name evidence="3" type="ORF">Lste_3310</name>
</gene>
<name>A0A0W0ZD88_9GAMM</name>
<proteinExistence type="predicted"/>
<dbReference type="Pfam" id="PF11393">
    <property type="entry name" value="T4BSS_DotI_IcmL"/>
    <property type="match status" value="1"/>
</dbReference>
<feature type="compositionally biased region" description="Low complexity" evidence="1">
    <location>
        <begin position="219"/>
        <end position="275"/>
    </location>
</feature>
<feature type="signal peptide" evidence="2">
    <location>
        <begin position="1"/>
        <end position="20"/>
    </location>
</feature>
<dbReference type="AlphaFoldDB" id="A0A0W0ZD88"/>
<dbReference type="PATRIC" id="fig|947033.5.peg.3519"/>
<protein>
    <submittedName>
        <fullName evidence="3">IcmL-like protein</fullName>
    </submittedName>
</protein>